<accession>R7UNR1</accession>
<dbReference type="PANTHER" id="PTHR46780">
    <property type="entry name" value="PROTEIN EVA-1"/>
    <property type="match status" value="1"/>
</dbReference>
<keyword evidence="1" id="KW-0472">Membrane</keyword>
<reference evidence="4" key="3">
    <citation type="submission" date="2015-06" db="UniProtKB">
        <authorList>
            <consortium name="EnsemblMetazoa"/>
        </authorList>
    </citation>
    <scope>IDENTIFICATION</scope>
</reference>
<dbReference type="Pfam" id="PF02140">
    <property type="entry name" value="SUEL_Lectin"/>
    <property type="match status" value="1"/>
</dbReference>
<dbReference type="EnsemblMetazoa" id="CapteT224738">
    <property type="protein sequence ID" value="CapteP224738"/>
    <property type="gene ID" value="CapteG224738"/>
</dbReference>
<dbReference type="GO" id="GO:0030246">
    <property type="term" value="F:carbohydrate binding"/>
    <property type="evidence" value="ECO:0007669"/>
    <property type="project" value="InterPro"/>
</dbReference>
<dbReference type="OrthoDB" id="6074642at2759"/>
<dbReference type="Proteomes" id="UP000014760">
    <property type="component" value="Unassembled WGS sequence"/>
</dbReference>
<dbReference type="CDD" id="cd22823">
    <property type="entry name" value="Gal_Rha_Lectin"/>
    <property type="match status" value="1"/>
</dbReference>
<proteinExistence type="predicted"/>
<dbReference type="InterPro" id="IPR043159">
    <property type="entry name" value="Lectin_gal-bd_sf"/>
</dbReference>
<dbReference type="HOGENOM" id="CLU_029488_0_0_1"/>
<reference evidence="5" key="1">
    <citation type="submission" date="2012-12" db="EMBL/GenBank/DDBJ databases">
        <authorList>
            <person name="Hellsten U."/>
            <person name="Grimwood J."/>
            <person name="Chapman J.A."/>
            <person name="Shapiro H."/>
            <person name="Aerts A."/>
            <person name="Otillar R.P."/>
            <person name="Terry A.Y."/>
            <person name="Boore J.L."/>
            <person name="Simakov O."/>
            <person name="Marletaz F."/>
            <person name="Cho S.-J."/>
            <person name="Edsinger-Gonzales E."/>
            <person name="Havlak P."/>
            <person name="Kuo D.-H."/>
            <person name="Larsson T."/>
            <person name="Lv J."/>
            <person name="Arendt D."/>
            <person name="Savage R."/>
            <person name="Osoegawa K."/>
            <person name="de Jong P."/>
            <person name="Lindberg D.R."/>
            <person name="Seaver E.C."/>
            <person name="Weisblat D.A."/>
            <person name="Putnam N.H."/>
            <person name="Grigoriev I.V."/>
            <person name="Rokhsar D.S."/>
        </authorList>
    </citation>
    <scope>NUCLEOTIDE SEQUENCE</scope>
    <source>
        <strain evidence="5">I ESC-2004</strain>
    </source>
</reference>
<dbReference type="Gene3D" id="2.60.120.740">
    <property type="match status" value="1"/>
</dbReference>
<dbReference type="AlphaFoldDB" id="R7UNR1"/>
<organism evidence="3">
    <name type="scientific">Capitella teleta</name>
    <name type="common">Polychaete worm</name>
    <dbReference type="NCBI Taxonomy" id="283909"/>
    <lineage>
        <taxon>Eukaryota</taxon>
        <taxon>Metazoa</taxon>
        <taxon>Spiralia</taxon>
        <taxon>Lophotrochozoa</taxon>
        <taxon>Annelida</taxon>
        <taxon>Polychaeta</taxon>
        <taxon>Sedentaria</taxon>
        <taxon>Scolecida</taxon>
        <taxon>Capitellidae</taxon>
        <taxon>Capitella</taxon>
    </lineage>
</organism>
<evidence type="ECO:0000259" key="2">
    <source>
        <dbReference type="PROSITE" id="PS50228"/>
    </source>
</evidence>
<keyword evidence="5" id="KW-1185">Reference proteome</keyword>
<evidence type="ECO:0000313" key="4">
    <source>
        <dbReference type="EnsemblMetazoa" id="CapteP224738"/>
    </source>
</evidence>
<dbReference type="PROSITE" id="PS50228">
    <property type="entry name" value="SUEL_LECTIN"/>
    <property type="match status" value="1"/>
</dbReference>
<dbReference type="EMBL" id="AMQN01006937">
    <property type="status" value="NOT_ANNOTATED_CDS"/>
    <property type="molecule type" value="Genomic_DNA"/>
</dbReference>
<feature type="domain" description="SUEL-type lectin" evidence="2">
    <location>
        <begin position="41"/>
        <end position="130"/>
    </location>
</feature>
<dbReference type="InterPro" id="IPR000922">
    <property type="entry name" value="Lectin_gal-bd_dom"/>
</dbReference>
<evidence type="ECO:0000313" key="3">
    <source>
        <dbReference type="EMBL" id="ELU07865.1"/>
    </source>
</evidence>
<evidence type="ECO:0000256" key="1">
    <source>
        <dbReference type="SAM" id="Phobius"/>
    </source>
</evidence>
<evidence type="ECO:0000313" key="5">
    <source>
        <dbReference type="Proteomes" id="UP000014760"/>
    </source>
</evidence>
<dbReference type="EMBL" id="KB299568">
    <property type="protein sequence ID" value="ELU07865.1"/>
    <property type="molecule type" value="Genomic_DNA"/>
</dbReference>
<reference evidence="3 5" key="2">
    <citation type="journal article" date="2013" name="Nature">
        <title>Insights into bilaterian evolution from three spiralian genomes.</title>
        <authorList>
            <person name="Simakov O."/>
            <person name="Marletaz F."/>
            <person name="Cho S.J."/>
            <person name="Edsinger-Gonzales E."/>
            <person name="Havlak P."/>
            <person name="Hellsten U."/>
            <person name="Kuo D.H."/>
            <person name="Larsson T."/>
            <person name="Lv J."/>
            <person name="Arendt D."/>
            <person name="Savage R."/>
            <person name="Osoegawa K."/>
            <person name="de Jong P."/>
            <person name="Grimwood J."/>
            <person name="Chapman J.A."/>
            <person name="Shapiro H."/>
            <person name="Aerts A."/>
            <person name="Otillar R.P."/>
            <person name="Terry A.Y."/>
            <person name="Boore J.L."/>
            <person name="Grigoriev I.V."/>
            <person name="Lindberg D.R."/>
            <person name="Seaver E.C."/>
            <person name="Weisblat D.A."/>
            <person name="Putnam N.H."/>
            <person name="Rokhsar D.S."/>
        </authorList>
    </citation>
    <scope>NUCLEOTIDE SEQUENCE</scope>
    <source>
        <strain evidence="3 5">I ESC-2004</strain>
    </source>
</reference>
<name>R7UNR1_CAPTE</name>
<feature type="transmembrane region" description="Helical" evidence="1">
    <location>
        <begin position="322"/>
        <end position="346"/>
    </location>
</feature>
<keyword evidence="1" id="KW-0812">Transmembrane</keyword>
<sequence>MQSCLSLNSDYSLWKQIIGKVPVAHALGNEYKYSPVTSGEFCDYETFSATCQVDETVMITEARYGHMARGECITLDLGVFGCQADVAVVLQEKCDGQRTCSLAVNDEVLRNTQPCAKGITVYLEVTYACVKAVPANQLCNHIIATPATSYISSAQAKSRKCTSSTGAFDQEFSISAKLGQHVAVDVIEIAPGSSSSRELGYFLDPKSQRVHPIIVSGKQTDSAKEESEGNLINVVLSSRGATNYLVGFRAVGCADLHLEADVWVRRQGAVATVGCHSSRQIWQLRCTNGHWTGVIGNCSQPIHPQPMRDIQSEPELPLPRDIIFVIIGCCTFFIAILVVTAGYVCVRWPKRQCTADAVAYPTLRPRDLYYLPTQYSQPDSPITPDSEYQPIWAKPLPSLPDNVETLPRPKRNNEGTRLCFAYTLYQNAYKQAQQPELLQGVQIHYMPGQGYPLINRHRTMQQSQQ</sequence>
<gene>
    <name evidence="3" type="ORF">CAPTEDRAFT_224738</name>
</gene>
<protein>
    <recommendedName>
        <fullName evidence="2">SUEL-type lectin domain-containing protein</fullName>
    </recommendedName>
</protein>
<keyword evidence="1" id="KW-1133">Transmembrane helix</keyword>